<proteinExistence type="predicted"/>
<gene>
    <name evidence="2" type="ORF">AYI70_g7329</name>
</gene>
<dbReference type="Proteomes" id="UP000187283">
    <property type="component" value="Unassembled WGS sequence"/>
</dbReference>
<accession>A0A1R1XL69</accession>
<evidence type="ECO:0000313" key="2">
    <source>
        <dbReference type="EMBL" id="OMJ15356.1"/>
    </source>
</evidence>
<evidence type="ECO:0000256" key="1">
    <source>
        <dbReference type="SAM" id="MobiDB-lite"/>
    </source>
</evidence>
<organism evidence="2 3">
    <name type="scientific">Smittium culicis</name>
    <dbReference type="NCBI Taxonomy" id="133412"/>
    <lineage>
        <taxon>Eukaryota</taxon>
        <taxon>Fungi</taxon>
        <taxon>Fungi incertae sedis</taxon>
        <taxon>Zoopagomycota</taxon>
        <taxon>Kickxellomycotina</taxon>
        <taxon>Harpellomycetes</taxon>
        <taxon>Harpellales</taxon>
        <taxon>Legeriomycetaceae</taxon>
        <taxon>Smittium</taxon>
    </lineage>
</organism>
<comment type="caution">
    <text evidence="2">The sequence shown here is derived from an EMBL/GenBank/DDBJ whole genome shotgun (WGS) entry which is preliminary data.</text>
</comment>
<dbReference type="AlphaFoldDB" id="A0A1R1XL69"/>
<dbReference type="EMBL" id="LSSN01002706">
    <property type="protein sequence ID" value="OMJ15356.1"/>
    <property type="molecule type" value="Genomic_DNA"/>
</dbReference>
<feature type="region of interest" description="Disordered" evidence="1">
    <location>
        <begin position="118"/>
        <end position="150"/>
    </location>
</feature>
<sequence>MKAFSNPLCMILIERSSFAAVPSNFSMSYDPPAKPRNLLSTQIILSKQRSTSKRHREHLKATSLAGLGTLTGYHSQTSWEYNRSSSHRSKRRCRSKNTVSPVSTLIITIFGVAAAPDSESRRQAEALSGGMEEAYRSPMDTNGDQGKVPNYLQYVASHDQ</sequence>
<name>A0A1R1XL69_9FUNG</name>
<protein>
    <submittedName>
        <fullName evidence="2">Uncharacterized protein</fullName>
    </submittedName>
</protein>
<evidence type="ECO:0000313" key="3">
    <source>
        <dbReference type="Proteomes" id="UP000187283"/>
    </source>
</evidence>
<reference evidence="2 3" key="1">
    <citation type="submission" date="2017-01" db="EMBL/GenBank/DDBJ databases">
        <authorList>
            <person name="Mah S.A."/>
            <person name="Swanson W.J."/>
            <person name="Moy G.W."/>
            <person name="Vacquier V.D."/>
        </authorList>
    </citation>
    <scope>NUCLEOTIDE SEQUENCE [LARGE SCALE GENOMIC DNA]</scope>
    <source>
        <strain evidence="2 3">GSMNP</strain>
    </source>
</reference>
<keyword evidence="3" id="KW-1185">Reference proteome</keyword>